<gene>
    <name evidence="1" type="ORF">CUMW_284780</name>
</gene>
<sequence>EFKVILFSGTYYLVRIEDAQKFNLLPITCDRHRNSTVSRSQQSCGSKFKFTDILTGVELAK</sequence>
<dbReference type="EMBL" id="BDQV01004856">
    <property type="protein sequence ID" value="GAY34962.1"/>
    <property type="molecule type" value="Genomic_DNA"/>
</dbReference>
<dbReference type="Proteomes" id="UP000236630">
    <property type="component" value="Unassembled WGS sequence"/>
</dbReference>
<dbReference type="EMBL" id="BDQV01004856">
    <property type="protein sequence ID" value="GAY34963.1"/>
    <property type="molecule type" value="Genomic_DNA"/>
</dbReference>
<evidence type="ECO:0000313" key="2">
    <source>
        <dbReference type="Proteomes" id="UP000236630"/>
    </source>
</evidence>
<dbReference type="AlphaFoldDB" id="A0A2H5N3Y5"/>
<evidence type="ECO:0000313" key="1">
    <source>
        <dbReference type="EMBL" id="GAY34963.1"/>
    </source>
</evidence>
<organism evidence="1 2">
    <name type="scientific">Citrus unshiu</name>
    <name type="common">Satsuma mandarin</name>
    <name type="synonym">Citrus nobilis var. unshiu</name>
    <dbReference type="NCBI Taxonomy" id="55188"/>
    <lineage>
        <taxon>Eukaryota</taxon>
        <taxon>Viridiplantae</taxon>
        <taxon>Streptophyta</taxon>
        <taxon>Embryophyta</taxon>
        <taxon>Tracheophyta</taxon>
        <taxon>Spermatophyta</taxon>
        <taxon>Magnoliopsida</taxon>
        <taxon>eudicotyledons</taxon>
        <taxon>Gunneridae</taxon>
        <taxon>Pentapetalae</taxon>
        <taxon>rosids</taxon>
        <taxon>malvids</taxon>
        <taxon>Sapindales</taxon>
        <taxon>Rutaceae</taxon>
        <taxon>Aurantioideae</taxon>
        <taxon>Citrus</taxon>
    </lineage>
</organism>
<protein>
    <submittedName>
        <fullName evidence="1">Uncharacterized protein</fullName>
    </submittedName>
</protein>
<accession>A0A2H5N3Y5</accession>
<name>A0A2H5N3Y5_CITUN</name>
<proteinExistence type="predicted"/>
<comment type="caution">
    <text evidence="1">The sequence shown here is derived from an EMBL/GenBank/DDBJ whole genome shotgun (WGS) entry which is preliminary data.</text>
</comment>
<keyword evidence="2" id="KW-1185">Reference proteome</keyword>
<feature type="non-terminal residue" evidence="1">
    <location>
        <position position="1"/>
    </location>
</feature>
<reference evidence="1 2" key="1">
    <citation type="journal article" date="2017" name="Front. Genet.">
        <title>Draft sequencing of the heterozygous diploid genome of Satsuma (Citrus unshiu Marc.) using a hybrid assembly approach.</title>
        <authorList>
            <person name="Shimizu T."/>
            <person name="Tanizawa Y."/>
            <person name="Mochizuki T."/>
            <person name="Nagasaki H."/>
            <person name="Yoshioka T."/>
            <person name="Toyoda A."/>
            <person name="Fujiyama A."/>
            <person name="Kaminuma E."/>
            <person name="Nakamura Y."/>
        </authorList>
    </citation>
    <scope>NUCLEOTIDE SEQUENCE [LARGE SCALE GENOMIC DNA]</scope>
    <source>
        <strain evidence="2">cv. Miyagawa wase</strain>
    </source>
</reference>